<dbReference type="AlphaFoldDB" id="A0A6P4ZZY5"/>
<keyword evidence="2" id="KW-0812">Transmembrane</keyword>
<feature type="compositionally biased region" description="Low complexity" evidence="1">
    <location>
        <begin position="95"/>
        <end position="111"/>
    </location>
</feature>
<reference evidence="5" key="1">
    <citation type="submission" date="2025-08" db="UniProtKB">
        <authorList>
            <consortium name="RefSeq"/>
        </authorList>
    </citation>
    <scope>IDENTIFICATION</scope>
    <source>
        <tissue evidence="5">Gonad</tissue>
    </source>
</reference>
<keyword evidence="4" id="KW-1185">Reference proteome</keyword>
<feature type="chain" id="PRO_5027590462" evidence="3">
    <location>
        <begin position="20"/>
        <end position="178"/>
    </location>
</feature>
<evidence type="ECO:0000313" key="5">
    <source>
        <dbReference type="RefSeq" id="XP_019642553.1"/>
    </source>
</evidence>
<feature type="compositionally biased region" description="Pro residues" evidence="1">
    <location>
        <begin position="112"/>
        <end position="157"/>
    </location>
</feature>
<organism evidence="4 5">
    <name type="scientific">Branchiostoma belcheri</name>
    <name type="common">Amphioxus</name>
    <dbReference type="NCBI Taxonomy" id="7741"/>
    <lineage>
        <taxon>Eukaryota</taxon>
        <taxon>Metazoa</taxon>
        <taxon>Chordata</taxon>
        <taxon>Cephalochordata</taxon>
        <taxon>Leptocardii</taxon>
        <taxon>Amphioxiformes</taxon>
        <taxon>Branchiostomatidae</taxon>
        <taxon>Branchiostoma</taxon>
    </lineage>
</organism>
<dbReference type="Proteomes" id="UP000515135">
    <property type="component" value="Unplaced"/>
</dbReference>
<feature type="compositionally biased region" description="Pro residues" evidence="1">
    <location>
        <begin position="166"/>
        <end position="178"/>
    </location>
</feature>
<accession>A0A6P4ZZY5</accession>
<evidence type="ECO:0000313" key="4">
    <source>
        <dbReference type="Proteomes" id="UP000515135"/>
    </source>
</evidence>
<keyword evidence="2" id="KW-1133">Transmembrane helix</keyword>
<proteinExistence type="predicted"/>
<keyword evidence="2" id="KW-0472">Membrane</keyword>
<feature type="region of interest" description="Disordered" evidence="1">
    <location>
        <begin position="94"/>
        <end position="178"/>
    </location>
</feature>
<feature type="transmembrane region" description="Helical" evidence="2">
    <location>
        <begin position="62"/>
        <end position="84"/>
    </location>
</feature>
<dbReference type="GeneID" id="109483842"/>
<dbReference type="RefSeq" id="XP_019642553.1">
    <property type="nucleotide sequence ID" value="XM_019786994.1"/>
</dbReference>
<keyword evidence="3" id="KW-0732">Signal</keyword>
<gene>
    <name evidence="5" type="primary">LOC109483842</name>
</gene>
<dbReference type="OrthoDB" id="10056958at2759"/>
<evidence type="ECO:0000256" key="1">
    <source>
        <dbReference type="SAM" id="MobiDB-lite"/>
    </source>
</evidence>
<name>A0A6P4ZZY5_BRABE</name>
<dbReference type="KEGG" id="bbel:109483842"/>
<evidence type="ECO:0000256" key="2">
    <source>
        <dbReference type="SAM" id="Phobius"/>
    </source>
</evidence>
<protein>
    <submittedName>
        <fullName evidence="5">Spore coat protein SP85-like</fullName>
    </submittedName>
</protein>
<feature type="signal peptide" evidence="3">
    <location>
        <begin position="1"/>
        <end position="19"/>
    </location>
</feature>
<sequence>MLRAILVVAVAFTTAVVSGEWCGSFSCPRSYDSPDQKWCCATNRCCDGSKEQWTWTRSNFSLWPIFTVVGFLVAAISIACRCYFLRKHSRRNQSQAAPVAQPVQNLPGQYPLYPPTQPPAYPQHPPGQPPPYPQQPPPYPQQPPPYPQQPPPYPQQPPGFDNPAYPQNPPAPDAPPKM</sequence>
<evidence type="ECO:0000256" key="3">
    <source>
        <dbReference type="SAM" id="SignalP"/>
    </source>
</evidence>